<proteinExistence type="predicted"/>
<reference evidence="2" key="1">
    <citation type="submission" date="2022-07" db="EMBL/GenBank/DDBJ databases">
        <title>Evaluation of T. orientalis genome assembly methods using nanopore sequencing and analysis of variation between genomes.</title>
        <authorList>
            <person name="Yam J."/>
            <person name="Micallef M.L."/>
            <person name="Liu M."/>
            <person name="Djordjevic S.P."/>
            <person name="Bogema D.R."/>
            <person name="Jenkins C."/>
        </authorList>
    </citation>
    <scope>NUCLEOTIDE SEQUENCE</scope>
    <source>
        <strain evidence="2">Fish Creek</strain>
    </source>
</reference>
<evidence type="ECO:0000313" key="3">
    <source>
        <dbReference type="Proteomes" id="UP000244803"/>
    </source>
</evidence>
<gene>
    <name evidence="2" type="ORF">MACJ_003539</name>
</gene>
<protein>
    <submittedName>
        <fullName evidence="2">Uncharacterized protein</fullName>
    </submittedName>
</protein>
<sequence>MVGWKKVKWNGVTFEDGETSTGDVPSDLKELRELKQVDNYDASNPGNDDVVLYKSTWWRYVKGTGWVEQVFHQNTQRIMDKGFPVGGPDEGTSVKGFGKTQGMEKKRFEERGWLGDVYSRGDSYGPSDNQEGAYKIENSAVVAYWDNRNNIWYAVNWNQNTQNFTKRDNVAPEGHPTKSDKVRKWEPSIKMSDVEVGQEFYYDNKWWVKQGGQLVEQEWNPRNDQFRPKNSGLRGPCGKLVVGRFGKEMDIKELTGVNAYQDPKTGEVYMAVPDRAYVDAKTDVVYYYATNGVGHRYWWYARWDQGIGLFYATWKISYGPTSGKVRPWIPSTDGPFDVYTADDNVIVWDNNNFWKKMDGLWVQYRWDANNYKFVKKLGATKGAMIAPVAGNTWVAVFEDREFHYTRNTIQNQGSKAKGSYIMDGYEENVYWWDGRKWYEALWDPTTRRFESGSSEARPSSAFVTKFKSGIKFSDVQVNKVFWYRGTIWKKNSNELVQCALNNGTYEEMSDGKRVPTGNNVKVERFVQEHDSGSVTEGKAYMDATTGRVYWRVPG</sequence>
<evidence type="ECO:0000256" key="1">
    <source>
        <dbReference type="SAM" id="MobiDB-lite"/>
    </source>
</evidence>
<dbReference type="EMBL" id="CP056068">
    <property type="protein sequence ID" value="UVC54580.1"/>
    <property type="molecule type" value="Genomic_DNA"/>
</dbReference>
<evidence type="ECO:0000313" key="2">
    <source>
        <dbReference type="EMBL" id="UVC54580.1"/>
    </source>
</evidence>
<dbReference type="AlphaFoldDB" id="A0A976SKY3"/>
<feature type="region of interest" description="Disordered" evidence="1">
    <location>
        <begin position="81"/>
        <end position="101"/>
    </location>
</feature>
<accession>A0A976SKY3</accession>
<name>A0A976SKY3_THEOR</name>
<organism evidence="2 3">
    <name type="scientific">Theileria orientalis</name>
    <dbReference type="NCBI Taxonomy" id="68886"/>
    <lineage>
        <taxon>Eukaryota</taxon>
        <taxon>Sar</taxon>
        <taxon>Alveolata</taxon>
        <taxon>Apicomplexa</taxon>
        <taxon>Aconoidasida</taxon>
        <taxon>Piroplasmida</taxon>
        <taxon>Theileriidae</taxon>
        <taxon>Theileria</taxon>
    </lineage>
</organism>
<dbReference type="Proteomes" id="UP000244803">
    <property type="component" value="Chromosome 2"/>
</dbReference>